<dbReference type="GO" id="GO:0004674">
    <property type="term" value="F:protein serine/threonine kinase activity"/>
    <property type="evidence" value="ECO:0007669"/>
    <property type="project" value="UniProtKB-KW"/>
</dbReference>
<evidence type="ECO:0000256" key="16">
    <source>
        <dbReference type="SAM" id="Phobius"/>
    </source>
</evidence>
<feature type="domain" description="Protein kinase" evidence="17">
    <location>
        <begin position="347"/>
        <end position="552"/>
    </location>
</feature>
<dbReference type="AlphaFoldDB" id="A0ABD2UHG5"/>
<dbReference type="SMART" id="SM00220">
    <property type="entry name" value="S_TKc"/>
    <property type="match status" value="1"/>
</dbReference>
<keyword evidence="4" id="KW-0808">Transferase</keyword>
<keyword evidence="12" id="KW-0325">Glycoprotein</keyword>
<dbReference type="PANTHER" id="PTHR27009">
    <property type="entry name" value="RUST RESISTANCE KINASE LR10-RELATED"/>
    <property type="match status" value="1"/>
</dbReference>
<comment type="caution">
    <text evidence="18">The sequence shown here is derived from an EMBL/GenBank/DDBJ whole genome shotgun (WGS) entry which is preliminary data.</text>
</comment>
<feature type="transmembrane region" description="Helical" evidence="16">
    <location>
        <begin position="21"/>
        <end position="43"/>
    </location>
</feature>
<evidence type="ECO:0000259" key="17">
    <source>
        <dbReference type="PROSITE" id="PS50011"/>
    </source>
</evidence>
<organism evidence="18 19">
    <name type="scientific">Solanum stoloniferum</name>
    <dbReference type="NCBI Taxonomy" id="62892"/>
    <lineage>
        <taxon>Eukaryota</taxon>
        <taxon>Viridiplantae</taxon>
        <taxon>Streptophyta</taxon>
        <taxon>Embryophyta</taxon>
        <taxon>Tracheophyta</taxon>
        <taxon>Spermatophyta</taxon>
        <taxon>Magnoliopsida</taxon>
        <taxon>eudicotyledons</taxon>
        <taxon>Gunneridae</taxon>
        <taxon>Pentapetalae</taxon>
        <taxon>asterids</taxon>
        <taxon>lamiids</taxon>
        <taxon>Solanales</taxon>
        <taxon>Solanaceae</taxon>
        <taxon>Solanoideae</taxon>
        <taxon>Solaneae</taxon>
        <taxon>Solanum</taxon>
    </lineage>
</organism>
<feature type="transmembrane region" description="Helical" evidence="16">
    <location>
        <begin position="276"/>
        <end position="299"/>
    </location>
</feature>
<evidence type="ECO:0000256" key="15">
    <source>
        <dbReference type="PROSITE-ProRule" id="PRU10141"/>
    </source>
</evidence>
<evidence type="ECO:0000256" key="13">
    <source>
        <dbReference type="ARBA" id="ARBA00047899"/>
    </source>
</evidence>
<comment type="catalytic activity">
    <reaction evidence="14">
        <text>L-seryl-[protein] + ATP = O-phospho-L-seryl-[protein] + ADP + H(+)</text>
        <dbReference type="Rhea" id="RHEA:17989"/>
        <dbReference type="Rhea" id="RHEA-COMP:9863"/>
        <dbReference type="Rhea" id="RHEA-COMP:11604"/>
        <dbReference type="ChEBI" id="CHEBI:15378"/>
        <dbReference type="ChEBI" id="CHEBI:29999"/>
        <dbReference type="ChEBI" id="CHEBI:30616"/>
        <dbReference type="ChEBI" id="CHEBI:83421"/>
        <dbReference type="ChEBI" id="CHEBI:456216"/>
        <dbReference type="EC" id="2.7.11.1"/>
    </reaction>
</comment>
<dbReference type="FunFam" id="1.10.510.10:FF:001023">
    <property type="entry name" value="Os07g0541700 protein"/>
    <property type="match status" value="1"/>
</dbReference>
<evidence type="ECO:0000256" key="3">
    <source>
        <dbReference type="ARBA" id="ARBA00022527"/>
    </source>
</evidence>
<evidence type="ECO:0000256" key="2">
    <source>
        <dbReference type="ARBA" id="ARBA00012513"/>
    </source>
</evidence>
<evidence type="ECO:0000256" key="5">
    <source>
        <dbReference type="ARBA" id="ARBA00022692"/>
    </source>
</evidence>
<keyword evidence="10 16" id="KW-1133">Transmembrane helix</keyword>
<evidence type="ECO:0000256" key="10">
    <source>
        <dbReference type="ARBA" id="ARBA00022989"/>
    </source>
</evidence>
<sequence length="552" mass="62320">MSLHLTKVTIPKTSALLAVGYNMAFASSFVCFILSLLLILVHAKERNDSICSKSFSCGNLTDLSFPFSLSTQPDCGIVPISGCDAKPFPRIQLLPGGEWYYARGKEYSYTLLLVDLKLQTVLRQHKCQAFNENISISDSPSISFTAVKLQNFYKCNRTSSNSPYINQTMKDHFDGYESYDGCDGFTIYYKFYGVDDEDILAGNHTANCSLIRLPYYPTEPGDDNLVNFLHPEFLVEWKLSDDCSKCHYGGGRCQTDKKNNFLCYKGTSKRGYLQTIWFKVATGASLFTVGLLALLLFCFRKKKLWYKYLRFWESNAEDHQKVEEFLKNYGSYAPNRYNYTDIKRITGRFRSKLGQGGFGNVYRGSLSNGSEVAVKVLNELKGSGEDFINEVASISRTSHVNIVSLVGFCFEGHKRALVYEFMPNGSLEKFIYEERSNGVRQLGWPILYKIALGIARGLEYLHRGCNTRILHFDIKPHNILLDEDFCPKVSDFGLAKMCMKQESVVSMLGPRGTIGYIAPEIVCRNLGGVSHKSDVYSYGMMVLEMVGGRTNC</sequence>
<protein>
    <recommendedName>
        <fullName evidence="2">non-specific serine/threonine protein kinase</fullName>
        <ecNumber evidence="2">2.7.11.1</ecNumber>
    </recommendedName>
</protein>
<dbReference type="Gene3D" id="3.30.200.20">
    <property type="entry name" value="Phosphorylase Kinase, domain 1"/>
    <property type="match status" value="1"/>
</dbReference>
<comment type="catalytic activity">
    <reaction evidence="13">
        <text>L-threonyl-[protein] + ATP = O-phospho-L-threonyl-[protein] + ADP + H(+)</text>
        <dbReference type="Rhea" id="RHEA:46608"/>
        <dbReference type="Rhea" id="RHEA-COMP:11060"/>
        <dbReference type="Rhea" id="RHEA-COMP:11605"/>
        <dbReference type="ChEBI" id="CHEBI:15378"/>
        <dbReference type="ChEBI" id="CHEBI:30013"/>
        <dbReference type="ChEBI" id="CHEBI:30616"/>
        <dbReference type="ChEBI" id="CHEBI:61977"/>
        <dbReference type="ChEBI" id="CHEBI:456216"/>
        <dbReference type="EC" id="2.7.11.1"/>
    </reaction>
</comment>
<dbReference type="PROSITE" id="PS50011">
    <property type="entry name" value="PROTEIN_KINASE_DOM"/>
    <property type="match status" value="1"/>
</dbReference>
<dbReference type="InterPro" id="IPR011009">
    <property type="entry name" value="Kinase-like_dom_sf"/>
</dbReference>
<dbReference type="SUPFAM" id="SSF56112">
    <property type="entry name" value="Protein kinase-like (PK-like)"/>
    <property type="match status" value="1"/>
</dbReference>
<dbReference type="InterPro" id="IPR008271">
    <property type="entry name" value="Ser/Thr_kinase_AS"/>
</dbReference>
<accession>A0ABD2UHG5</accession>
<evidence type="ECO:0000256" key="14">
    <source>
        <dbReference type="ARBA" id="ARBA00048679"/>
    </source>
</evidence>
<dbReference type="PROSITE" id="PS00107">
    <property type="entry name" value="PROTEIN_KINASE_ATP"/>
    <property type="match status" value="1"/>
</dbReference>
<dbReference type="EMBL" id="JBJKTR010000005">
    <property type="protein sequence ID" value="KAL3367973.1"/>
    <property type="molecule type" value="Genomic_DNA"/>
</dbReference>
<dbReference type="EC" id="2.7.11.1" evidence="2"/>
<evidence type="ECO:0000256" key="7">
    <source>
        <dbReference type="ARBA" id="ARBA00022741"/>
    </source>
</evidence>
<proteinExistence type="predicted"/>
<keyword evidence="8" id="KW-0418">Kinase</keyword>
<dbReference type="Pfam" id="PF07714">
    <property type="entry name" value="PK_Tyr_Ser-Thr"/>
    <property type="match status" value="1"/>
</dbReference>
<dbReference type="Gene3D" id="1.10.510.10">
    <property type="entry name" value="Transferase(Phosphotransferase) domain 1"/>
    <property type="match status" value="1"/>
</dbReference>
<dbReference type="InterPro" id="IPR017441">
    <property type="entry name" value="Protein_kinase_ATP_BS"/>
</dbReference>
<keyword evidence="9 15" id="KW-0067">ATP-binding</keyword>
<keyword evidence="3" id="KW-0723">Serine/threonine-protein kinase</keyword>
<name>A0ABD2UHG5_9SOLN</name>
<evidence type="ECO:0000256" key="8">
    <source>
        <dbReference type="ARBA" id="ARBA00022777"/>
    </source>
</evidence>
<evidence type="ECO:0000256" key="9">
    <source>
        <dbReference type="ARBA" id="ARBA00022840"/>
    </source>
</evidence>
<evidence type="ECO:0000256" key="12">
    <source>
        <dbReference type="ARBA" id="ARBA00023180"/>
    </source>
</evidence>
<evidence type="ECO:0000256" key="6">
    <source>
        <dbReference type="ARBA" id="ARBA00022729"/>
    </source>
</evidence>
<keyword evidence="6" id="KW-0732">Signal</keyword>
<dbReference type="InterPro" id="IPR000719">
    <property type="entry name" value="Prot_kinase_dom"/>
</dbReference>
<keyword evidence="11 16" id="KW-0472">Membrane</keyword>
<keyword evidence="5 16" id="KW-0812">Transmembrane</keyword>
<keyword evidence="19" id="KW-1185">Reference proteome</keyword>
<evidence type="ECO:0000313" key="18">
    <source>
        <dbReference type="EMBL" id="KAL3367973.1"/>
    </source>
</evidence>
<evidence type="ECO:0000256" key="1">
    <source>
        <dbReference type="ARBA" id="ARBA00004479"/>
    </source>
</evidence>
<evidence type="ECO:0000313" key="19">
    <source>
        <dbReference type="Proteomes" id="UP001627284"/>
    </source>
</evidence>
<dbReference type="Proteomes" id="UP001627284">
    <property type="component" value="Unassembled WGS sequence"/>
</dbReference>
<dbReference type="InterPro" id="IPR045874">
    <property type="entry name" value="LRK10/LRL21-25-like"/>
</dbReference>
<evidence type="ECO:0000256" key="11">
    <source>
        <dbReference type="ARBA" id="ARBA00023136"/>
    </source>
</evidence>
<dbReference type="InterPro" id="IPR001245">
    <property type="entry name" value="Ser-Thr/Tyr_kinase_cat_dom"/>
</dbReference>
<gene>
    <name evidence="18" type="ORF">AABB24_009044</name>
</gene>
<dbReference type="PROSITE" id="PS00108">
    <property type="entry name" value="PROTEIN_KINASE_ST"/>
    <property type="match status" value="1"/>
</dbReference>
<dbReference type="InterPro" id="IPR032872">
    <property type="entry name" value="WAK_assoc_C"/>
</dbReference>
<evidence type="ECO:0000256" key="4">
    <source>
        <dbReference type="ARBA" id="ARBA00022679"/>
    </source>
</evidence>
<comment type="subcellular location">
    <subcellularLocation>
        <location evidence="1">Membrane</location>
        <topology evidence="1">Single-pass type I membrane protein</topology>
    </subcellularLocation>
</comment>
<keyword evidence="7 15" id="KW-0547">Nucleotide-binding</keyword>
<dbReference type="Pfam" id="PF14380">
    <property type="entry name" value="WAK_assoc"/>
    <property type="match status" value="1"/>
</dbReference>
<reference evidence="18 19" key="1">
    <citation type="submission" date="2024-05" db="EMBL/GenBank/DDBJ databases">
        <title>De novo assembly of an allotetraploid wild potato.</title>
        <authorList>
            <person name="Hosaka A.J."/>
        </authorList>
    </citation>
    <scope>NUCLEOTIDE SEQUENCE [LARGE SCALE GENOMIC DNA]</scope>
    <source>
        <tissue evidence="18">Young leaves</tissue>
    </source>
</reference>
<dbReference type="GO" id="GO:0016020">
    <property type="term" value="C:membrane"/>
    <property type="evidence" value="ECO:0007669"/>
    <property type="project" value="UniProtKB-SubCell"/>
</dbReference>
<dbReference type="FunFam" id="3.30.200.20:FF:000178">
    <property type="entry name" value="serine/threonine-protein kinase PBS1-like"/>
    <property type="match status" value="1"/>
</dbReference>
<dbReference type="GO" id="GO:0005524">
    <property type="term" value="F:ATP binding"/>
    <property type="evidence" value="ECO:0007669"/>
    <property type="project" value="UniProtKB-UniRule"/>
</dbReference>
<feature type="binding site" evidence="15">
    <location>
        <position position="375"/>
    </location>
    <ligand>
        <name>ATP</name>
        <dbReference type="ChEBI" id="CHEBI:30616"/>
    </ligand>
</feature>